<feature type="transmembrane region" description="Helical" evidence="11">
    <location>
        <begin position="433"/>
        <end position="453"/>
    </location>
</feature>
<keyword evidence="8 11" id="KW-0472">Membrane</keyword>
<feature type="transmembrane region" description="Helical" evidence="11">
    <location>
        <begin position="386"/>
        <end position="404"/>
    </location>
</feature>
<evidence type="ECO:0000256" key="6">
    <source>
        <dbReference type="ARBA" id="ARBA00023065"/>
    </source>
</evidence>
<evidence type="ECO:0000256" key="4">
    <source>
        <dbReference type="ARBA" id="ARBA00022737"/>
    </source>
</evidence>
<evidence type="ECO:0000313" key="14">
    <source>
        <dbReference type="EMBL" id="ORZ30967.1"/>
    </source>
</evidence>
<name>A0A1Y2H8Q3_9FUNG</name>
<dbReference type="InterPro" id="IPR000644">
    <property type="entry name" value="CBS_dom"/>
</dbReference>
<dbReference type="SUPFAM" id="SSF54631">
    <property type="entry name" value="CBS-domain pair"/>
    <property type="match status" value="1"/>
</dbReference>
<feature type="compositionally biased region" description="Low complexity" evidence="12">
    <location>
        <begin position="1216"/>
        <end position="1232"/>
    </location>
</feature>
<evidence type="ECO:0000256" key="7">
    <source>
        <dbReference type="ARBA" id="ARBA00023122"/>
    </source>
</evidence>
<feature type="region of interest" description="Disordered" evidence="12">
    <location>
        <begin position="1317"/>
        <end position="1356"/>
    </location>
</feature>
<dbReference type="SUPFAM" id="SSF81340">
    <property type="entry name" value="Clc chloride channel"/>
    <property type="match status" value="1"/>
</dbReference>
<evidence type="ECO:0000256" key="8">
    <source>
        <dbReference type="ARBA" id="ARBA00023136"/>
    </source>
</evidence>
<dbReference type="PANTHER" id="PTHR11689:SF136">
    <property type="entry name" value="H(+)_CL(-) EXCHANGE TRANSPORTER 7"/>
    <property type="match status" value="1"/>
</dbReference>
<dbReference type="EMBL" id="MCFL01000071">
    <property type="protein sequence ID" value="ORZ30967.1"/>
    <property type="molecule type" value="Genomic_DNA"/>
</dbReference>
<dbReference type="Pfam" id="PF00654">
    <property type="entry name" value="Voltage_CLC"/>
    <property type="match status" value="1"/>
</dbReference>
<evidence type="ECO:0000256" key="2">
    <source>
        <dbReference type="ARBA" id="ARBA00022448"/>
    </source>
</evidence>
<feature type="domain" description="CBS" evidence="13">
    <location>
        <begin position="999"/>
        <end position="1057"/>
    </location>
</feature>
<keyword evidence="4" id="KW-0677">Repeat</keyword>
<evidence type="ECO:0000313" key="15">
    <source>
        <dbReference type="Proteomes" id="UP000193411"/>
    </source>
</evidence>
<dbReference type="Proteomes" id="UP000193411">
    <property type="component" value="Unassembled WGS sequence"/>
</dbReference>
<feature type="transmembrane region" description="Helical" evidence="11">
    <location>
        <begin position="347"/>
        <end position="366"/>
    </location>
</feature>
<feature type="region of interest" description="Disordered" evidence="12">
    <location>
        <begin position="68"/>
        <end position="121"/>
    </location>
</feature>
<feature type="compositionally biased region" description="Polar residues" evidence="12">
    <location>
        <begin position="1083"/>
        <end position="1093"/>
    </location>
</feature>
<dbReference type="Pfam" id="PF00571">
    <property type="entry name" value="CBS"/>
    <property type="match status" value="1"/>
</dbReference>
<dbReference type="InterPro" id="IPR001807">
    <property type="entry name" value="ClC"/>
</dbReference>
<feature type="region of interest" description="Disordered" evidence="12">
    <location>
        <begin position="1181"/>
        <end position="1284"/>
    </location>
</feature>
<evidence type="ECO:0000256" key="3">
    <source>
        <dbReference type="ARBA" id="ARBA00022692"/>
    </source>
</evidence>
<keyword evidence="6 11" id="KW-0406">Ion transport</keyword>
<feature type="transmembrane region" description="Helical" evidence="11">
    <location>
        <begin position="293"/>
        <end position="312"/>
    </location>
</feature>
<dbReference type="SMART" id="SM00116">
    <property type="entry name" value="CBS"/>
    <property type="match status" value="2"/>
</dbReference>
<evidence type="ECO:0000256" key="10">
    <source>
        <dbReference type="PROSITE-ProRule" id="PRU00703"/>
    </source>
</evidence>
<dbReference type="InterPro" id="IPR051280">
    <property type="entry name" value="Cl-channel/antiporter"/>
</dbReference>
<keyword evidence="5 11" id="KW-1133">Transmembrane helix</keyword>
<dbReference type="PANTHER" id="PTHR11689">
    <property type="entry name" value="CHLORIDE CHANNEL PROTEIN CLC FAMILY MEMBER"/>
    <property type="match status" value="1"/>
</dbReference>
<dbReference type="Gene3D" id="3.10.580.10">
    <property type="entry name" value="CBS-domain"/>
    <property type="match status" value="1"/>
</dbReference>
<evidence type="ECO:0000256" key="12">
    <source>
        <dbReference type="SAM" id="MobiDB-lite"/>
    </source>
</evidence>
<comment type="similarity">
    <text evidence="11">Belongs to the chloride channel (TC 2.A.49) family.</text>
</comment>
<feature type="transmembrane region" description="Helical" evidence="11">
    <location>
        <begin position="786"/>
        <end position="806"/>
    </location>
</feature>
<dbReference type="GO" id="GO:0005254">
    <property type="term" value="F:chloride channel activity"/>
    <property type="evidence" value="ECO:0007669"/>
    <property type="project" value="UniProtKB-UniRule"/>
</dbReference>
<dbReference type="GO" id="GO:0016020">
    <property type="term" value="C:membrane"/>
    <property type="evidence" value="ECO:0007669"/>
    <property type="project" value="UniProtKB-SubCell"/>
</dbReference>
<sequence length="1356" mass="147375">MTHAASSSAMNNLVPTDVPTVSFTPAVDSDSDQPPLIHIHGDSTHEHLLQAVPNDSSATIAVDPLDETQHQVPPCRQHTADHSNATHLAPPLAAFPPGSLATSPSLAPSGSTSPTRAPRSRLLSRTSISSLNSLHAQRARLAKLWHSVDTEEIDNSFVRDYFAGFQHRAAAVKWAAFMPTLAQFLLAAIIGVSCGLFYWGLHNFSNVIHTWRFKIVREHLDSVGNLWGVLFAWSLAWSFVGLALTLWEPAGAGSGMPEIIAYLNGLERPSYMTWRTMVSKAIGMFAMTNSGLFSGYDGPLIHVCAIFAMVLVRNAKKVPFMAKWLFNDQRSTDPGVQALVRIARTNALRLFTTIGASAGLASAFQAPLAGVSFAVEETISFFDPSLTFKSLFACCMALVAYSLASFGKKKNGADYSIYAINTYCNVTLGPWDYLSYVILGILGGVCGHYYNVIVARIRIGRTKLFQRTATAKIFEVFTLVFVTSLVTALSFYGPNFESMTSPSCTPLERVISHITKIPPSEQCSRPCSEWAADANDALVIACDNYLNQGICAENDVLNAIGSVRFNRVSLSLALTDNSTPNKQYIRTRKAQVVRTCARDDPTPIPLLPVDTDLGNLFSVSGVKLQLPQFLYLSPNASSATSSTPNGKDRPDLAPSDSPSSDCYYQMPSLVLNQPEQQIINLFSRGYFYMFRADVLAYFTGMYLVLSLATHHVSMPTDMVIPTLVIGASFGRLFGVGINHMHRRLNTGAFIVDPGAMALLGMSAFWAGTSRLTLTVVILAMQSTGDLTYISGVTIIVLIATFIGNMLGPSMFHFEIEALRLPYLPHEAPAPFKVMTVANLMSMLPGIRSRRLHVVELCRSFTVKAAVDLLDPRMHGGFVQAENVDGDGEDEGHLGTAVHNGYPVVDTNGRLLGLILRSQIRRILAFHAPDVASDVVEWDRKRKRVSWMRQGKRTQHGDAVDDIPLFEMPPGSLDHNANATDMVDPSILDFSLMQDVENQMNRSPCTVHPETSASKAYTLFRSLGLRHLIVVSKTNKVVGILTRTDFSHVIEQLHHHRSPQEWLPYVSHGFRPPSSTSPPPPSTLATAPETQVSVQPPPPNPGATMQHNSSKSASRKLTDNMRFATMPLLPTPGSSNTPPFHLIPHSLTDATVTLPLPSTSALSASRRRPLLSSRTFSDSHFHFGATAPSRTRTPPPFIAVPRAHHGSATPGTDSPRSRSSGGQTRRSAAAAGGNVPDTSIRRRVLARSRASTTPNSLVRTRPGTGAVNLTRRRGSSPEASQEVQARPDDAIAPATLLFTDRAALVASPEMDVLPTIPDASPNMDEGELAHDHDEPVQGGEGAMAAPMRPRRDRGGTM</sequence>
<feature type="transmembrane region" description="Helical" evidence="11">
    <location>
        <begin position="181"/>
        <end position="201"/>
    </location>
</feature>
<feature type="compositionally biased region" description="Polar residues" evidence="12">
    <location>
        <begin position="100"/>
        <end position="115"/>
    </location>
</feature>
<evidence type="ECO:0000256" key="11">
    <source>
        <dbReference type="RuleBase" id="RU361221"/>
    </source>
</evidence>
<evidence type="ECO:0000256" key="5">
    <source>
        <dbReference type="ARBA" id="ARBA00022989"/>
    </source>
</evidence>
<dbReference type="OrthoDB" id="428525at2759"/>
<dbReference type="Gene3D" id="1.10.3080.10">
    <property type="entry name" value="Clc chloride channel"/>
    <property type="match status" value="2"/>
</dbReference>
<evidence type="ECO:0000256" key="1">
    <source>
        <dbReference type="ARBA" id="ARBA00004141"/>
    </source>
</evidence>
<keyword evidence="2 11" id="KW-0813">Transport</keyword>
<feature type="transmembrane region" description="Helical" evidence="11">
    <location>
        <begin position="222"/>
        <end position="247"/>
    </location>
</feature>
<proteinExistence type="inferred from homology"/>
<comment type="caution">
    <text evidence="14">The sequence shown here is derived from an EMBL/GenBank/DDBJ whole genome shotgun (WGS) entry which is preliminary data.</text>
</comment>
<protein>
    <recommendedName>
        <fullName evidence="11">Chloride channel protein</fullName>
    </recommendedName>
</protein>
<gene>
    <name evidence="14" type="ORF">BCR44DRAFT_329323</name>
</gene>
<evidence type="ECO:0000256" key="9">
    <source>
        <dbReference type="ARBA" id="ARBA00023214"/>
    </source>
</evidence>
<keyword evidence="7 10" id="KW-0129">CBS domain</keyword>
<dbReference type="PROSITE" id="PS51371">
    <property type="entry name" value="CBS"/>
    <property type="match status" value="1"/>
</dbReference>
<feature type="compositionally biased region" description="Polar residues" evidence="12">
    <location>
        <begin position="1102"/>
        <end position="1111"/>
    </location>
</feature>
<dbReference type="InterPro" id="IPR046342">
    <property type="entry name" value="CBS_dom_sf"/>
</dbReference>
<feature type="region of interest" description="Disordered" evidence="12">
    <location>
        <begin position="1063"/>
        <end position="1114"/>
    </location>
</feature>
<feature type="region of interest" description="Disordered" evidence="12">
    <location>
        <begin position="638"/>
        <end position="660"/>
    </location>
</feature>
<keyword evidence="3 11" id="KW-0812">Transmembrane</keyword>
<comment type="subcellular location">
    <subcellularLocation>
        <location evidence="1 11">Membrane</location>
        <topology evidence="1 11">Multi-pass membrane protein</topology>
    </subcellularLocation>
</comment>
<keyword evidence="9 11" id="KW-0868">Chloride</keyword>
<comment type="caution">
    <text evidence="11">Lacks conserved residue(s) required for the propagation of feature annotation.</text>
</comment>
<feature type="transmembrane region" description="Helical" evidence="11">
    <location>
        <begin position="473"/>
        <end position="492"/>
    </location>
</feature>
<keyword evidence="15" id="KW-1185">Reference proteome</keyword>
<evidence type="ECO:0000259" key="13">
    <source>
        <dbReference type="PROSITE" id="PS51371"/>
    </source>
</evidence>
<feature type="transmembrane region" description="Helical" evidence="11">
    <location>
        <begin position="694"/>
        <end position="712"/>
    </location>
</feature>
<dbReference type="InterPro" id="IPR014743">
    <property type="entry name" value="Cl-channel_core"/>
</dbReference>
<organism evidence="14 15">
    <name type="scientific">Catenaria anguillulae PL171</name>
    <dbReference type="NCBI Taxonomy" id="765915"/>
    <lineage>
        <taxon>Eukaryota</taxon>
        <taxon>Fungi</taxon>
        <taxon>Fungi incertae sedis</taxon>
        <taxon>Blastocladiomycota</taxon>
        <taxon>Blastocladiomycetes</taxon>
        <taxon>Blastocladiales</taxon>
        <taxon>Catenariaceae</taxon>
        <taxon>Catenaria</taxon>
    </lineage>
</organism>
<dbReference type="STRING" id="765915.A0A1Y2H8Q3"/>
<reference evidence="14 15" key="1">
    <citation type="submission" date="2016-07" db="EMBL/GenBank/DDBJ databases">
        <title>Pervasive Adenine N6-methylation of Active Genes in Fungi.</title>
        <authorList>
            <consortium name="DOE Joint Genome Institute"/>
            <person name="Mondo S.J."/>
            <person name="Dannebaum R.O."/>
            <person name="Kuo R.C."/>
            <person name="Labutti K."/>
            <person name="Haridas S."/>
            <person name="Kuo A."/>
            <person name="Salamov A."/>
            <person name="Ahrendt S.R."/>
            <person name="Lipzen A."/>
            <person name="Sullivan W."/>
            <person name="Andreopoulos W.B."/>
            <person name="Clum A."/>
            <person name="Lindquist E."/>
            <person name="Daum C."/>
            <person name="Ramamoorthy G.K."/>
            <person name="Gryganskyi A."/>
            <person name="Culley D."/>
            <person name="Magnuson J.K."/>
            <person name="James T.Y."/>
            <person name="O'Malley M.A."/>
            <person name="Stajich J.E."/>
            <person name="Spatafora J.W."/>
            <person name="Visel A."/>
            <person name="Grigoriev I.V."/>
        </authorList>
    </citation>
    <scope>NUCLEOTIDE SEQUENCE [LARGE SCALE GENOMIC DNA]</scope>
    <source>
        <strain evidence="14 15">PL171</strain>
    </source>
</reference>
<feature type="compositionally biased region" description="Polar residues" evidence="12">
    <location>
        <begin position="1248"/>
        <end position="1257"/>
    </location>
</feature>
<accession>A0A1Y2H8Q3</accession>
<dbReference type="PRINTS" id="PR00762">
    <property type="entry name" value="CLCHANNEL"/>
</dbReference>